<name>A0AAJ0D227_9HYPO</name>
<dbReference type="InterPro" id="IPR021858">
    <property type="entry name" value="Fun_TF"/>
</dbReference>
<dbReference type="PANTHER" id="PTHR38791:SF13">
    <property type="entry name" value="ZN(2)-C6 FUNGAL-TYPE DOMAIN-CONTAINING PROTEIN"/>
    <property type="match status" value="1"/>
</dbReference>
<comment type="caution">
    <text evidence="2">The sequence shown here is derived from an EMBL/GenBank/DDBJ whole genome shotgun (WGS) entry which is preliminary data.</text>
</comment>
<dbReference type="AlphaFoldDB" id="A0AAJ0D227"/>
<organism evidence="2 3">
    <name type="scientific">Conoideocrella luteorostrata</name>
    <dbReference type="NCBI Taxonomy" id="1105319"/>
    <lineage>
        <taxon>Eukaryota</taxon>
        <taxon>Fungi</taxon>
        <taxon>Dikarya</taxon>
        <taxon>Ascomycota</taxon>
        <taxon>Pezizomycotina</taxon>
        <taxon>Sordariomycetes</taxon>
        <taxon>Hypocreomycetidae</taxon>
        <taxon>Hypocreales</taxon>
        <taxon>Clavicipitaceae</taxon>
        <taxon>Conoideocrella</taxon>
    </lineage>
</organism>
<dbReference type="PANTHER" id="PTHR38791">
    <property type="entry name" value="ZN(II)2CYS6 TRANSCRIPTION FACTOR (EUROFUNG)-RELATED-RELATED"/>
    <property type="match status" value="1"/>
</dbReference>
<protein>
    <submittedName>
        <fullName evidence="2">Uncharacterized protein</fullName>
    </submittedName>
</protein>
<accession>A0AAJ0D227</accession>
<dbReference type="InterPro" id="IPR053175">
    <property type="entry name" value="DHMBA_Reg_Transcription_Factor"/>
</dbReference>
<evidence type="ECO:0000313" key="2">
    <source>
        <dbReference type="EMBL" id="KAK2616994.1"/>
    </source>
</evidence>
<reference evidence="2" key="1">
    <citation type="submission" date="2023-06" db="EMBL/GenBank/DDBJ databases">
        <title>Conoideocrella luteorostrata (Hypocreales: Clavicipitaceae), a potential biocontrol fungus for elongate hemlock scale in United States Christmas tree production areas.</title>
        <authorList>
            <person name="Barrett H."/>
            <person name="Lovett B."/>
            <person name="Macias A.M."/>
            <person name="Stajich J.E."/>
            <person name="Kasson M.T."/>
        </authorList>
    </citation>
    <scope>NUCLEOTIDE SEQUENCE</scope>
    <source>
        <strain evidence="2">ARSEF 14590</strain>
    </source>
</reference>
<dbReference type="EMBL" id="JASWJB010000001">
    <property type="protein sequence ID" value="KAK2616994.1"/>
    <property type="molecule type" value="Genomic_DNA"/>
</dbReference>
<keyword evidence="3" id="KW-1185">Reference proteome</keyword>
<evidence type="ECO:0000256" key="1">
    <source>
        <dbReference type="ARBA" id="ARBA00023242"/>
    </source>
</evidence>
<sequence length="490" mass="54608">MPASIHDSIETQATCHFLSNYVLLPRDDHAEGFLEFVIPLIGANHRNPSFHYAFHACALLSLSRRARDSHHLRTGAFMTYNKALIAMRGSLQKLHASTCEAILASAFLLSLFETIAGQALACRTHAQGLAELLNRAMTSKLLSSDCRSLKTALISQIVMHALTSGITLPMDDPPWFSSEPSSQCQRLCIQVAQMGPKIDHFLIDPTKTGPKVAKMEEMLQECRELDNELLLWSKNLPQHYAWRSVAWASIDSRNADTSSNDEAFPGEIHVYSDLWVSGVWNIWRCARLILASKMIRCAAWLAAPADYRTRREYALFASTCTKLITHIISCIPYQMSWYTEPSATGFACGEVGEDSQNSLAGFFSLYPLACVYSHDCTTDTQRRWVQGRLEYVSARHGVEYAGRVAHLSLRFPSMLIARDRLLAGIEQLRLETLDSSPSQTENSNRHGLRKAISEHQLEDLVSRVSGPSGLIHPVHAKALLQLPNSLSSSP</sequence>
<gene>
    <name evidence="2" type="ORF">QQS21_000083</name>
</gene>
<dbReference type="Proteomes" id="UP001251528">
    <property type="component" value="Unassembled WGS sequence"/>
</dbReference>
<keyword evidence="1" id="KW-0539">Nucleus</keyword>
<dbReference type="Pfam" id="PF11951">
    <property type="entry name" value="Fungal_trans_2"/>
    <property type="match status" value="1"/>
</dbReference>
<evidence type="ECO:0000313" key="3">
    <source>
        <dbReference type="Proteomes" id="UP001251528"/>
    </source>
</evidence>
<proteinExistence type="predicted"/>